<reference evidence="9 10" key="1">
    <citation type="submission" date="2017-04" db="EMBL/GenBank/DDBJ databases">
        <title>Unexpected and diverse lifestyles within the genus Limnohabitans.</title>
        <authorList>
            <person name="Kasalicky V."/>
            <person name="Mehrshad M."/>
            <person name="Andrei S.-A."/>
            <person name="Salcher M."/>
            <person name="Kratochvilova H."/>
            <person name="Simek K."/>
            <person name="Ghai R."/>
        </authorList>
    </citation>
    <scope>NUCLEOTIDE SEQUENCE [LARGE SCALE GENOMIC DNA]</scope>
    <source>
        <strain evidence="9 10">MWH-C5</strain>
    </source>
</reference>
<sequence precursor="true">MTMFFSKPRSYLVWALMAWTVSVAAQSAVNGRDFIVAVVDSVPITNHDVALRAPQLRDQLKQQGRPVPEGDALLKAALERLIVEKALLQHAKEAGVTVEDEAVTQAEQRLAAQSQLSVDALHKKVKAEGSSVARLRQNLLEQLTLQRLTERNVPSRIRVSDVEIDQAIRERQNASVGTNPDIELGHVLVAIPEKASDAEVAALQTKAQTALAHVKRGDDLARVAKEFSDGAERDKGGLMGLRAASRYPTLFVDAIKNMNVGDATLVRSGAGFHVLKVVTKRASSVITVTQTHPRHILLRPGGQLSQTTARAQLAEYKRQIEAGKADFAKLAREHSQDGSGPEGGDLGWVSPGMFVPEFEEVMNKLQPGQMADPTISRFGVHLIQVLERREAPISERELRDMARNNLREKKFDETYQLWAQEVRGRAYVEYRDAPQ</sequence>
<dbReference type="GO" id="GO:0042277">
    <property type="term" value="F:peptide binding"/>
    <property type="evidence" value="ECO:0007669"/>
    <property type="project" value="InterPro"/>
</dbReference>
<evidence type="ECO:0000256" key="5">
    <source>
        <dbReference type="ARBA" id="ARBA00023186"/>
    </source>
</evidence>
<dbReference type="PROSITE" id="PS01096">
    <property type="entry name" value="PPIC_PPIASE_1"/>
    <property type="match status" value="1"/>
</dbReference>
<dbReference type="Gene3D" id="3.10.50.40">
    <property type="match status" value="2"/>
</dbReference>
<evidence type="ECO:0000313" key="9">
    <source>
        <dbReference type="EMBL" id="PUE59383.1"/>
    </source>
</evidence>
<gene>
    <name evidence="7" type="primary">surA</name>
    <name evidence="9" type="ORF">B9Z44_07270</name>
</gene>
<evidence type="ECO:0000256" key="7">
    <source>
        <dbReference type="HAMAP-Rule" id="MF_01183"/>
    </source>
</evidence>
<protein>
    <recommendedName>
        <fullName evidence="7">Chaperone SurA</fullName>
    </recommendedName>
    <alternativeName>
        <fullName evidence="7">Peptidyl-prolyl cis-trans isomerase SurA</fullName>
        <shortName evidence="7">PPIase SurA</shortName>
        <ecNumber evidence="7">5.2.1.8</ecNumber>
    </alternativeName>
    <alternativeName>
        <fullName evidence="7">Rotamase SurA</fullName>
    </alternativeName>
</protein>
<dbReference type="Pfam" id="PF00639">
    <property type="entry name" value="Rotamase"/>
    <property type="match status" value="2"/>
</dbReference>
<organism evidence="9 10">
    <name type="scientific">Limnohabitans curvus</name>
    <dbReference type="NCBI Taxonomy" id="323423"/>
    <lineage>
        <taxon>Bacteria</taxon>
        <taxon>Pseudomonadati</taxon>
        <taxon>Pseudomonadota</taxon>
        <taxon>Betaproteobacteria</taxon>
        <taxon>Burkholderiales</taxon>
        <taxon>Comamonadaceae</taxon>
        <taxon>Limnohabitans</taxon>
    </lineage>
</organism>
<feature type="chain" id="PRO_5016472375" description="Chaperone SurA" evidence="7">
    <location>
        <begin position="28"/>
        <end position="435"/>
    </location>
</feature>
<dbReference type="SUPFAM" id="SSF54534">
    <property type="entry name" value="FKBP-like"/>
    <property type="match status" value="2"/>
</dbReference>
<dbReference type="InterPro" id="IPR027304">
    <property type="entry name" value="Trigger_fact/SurA_dom_sf"/>
</dbReference>
<dbReference type="GO" id="GO:0043165">
    <property type="term" value="P:Gram-negative-bacterium-type cell outer membrane assembly"/>
    <property type="evidence" value="ECO:0007669"/>
    <property type="project" value="InterPro"/>
</dbReference>
<dbReference type="EC" id="5.2.1.8" evidence="7"/>
<dbReference type="PANTHER" id="PTHR47637:SF1">
    <property type="entry name" value="CHAPERONE SURA"/>
    <property type="match status" value="1"/>
</dbReference>
<evidence type="ECO:0000256" key="1">
    <source>
        <dbReference type="ARBA" id="ARBA00022729"/>
    </source>
</evidence>
<evidence type="ECO:0000256" key="2">
    <source>
        <dbReference type="ARBA" id="ARBA00022737"/>
    </source>
</evidence>
<comment type="domain">
    <text evidence="7">The PPIase activity resides only in the second parvulin domain. The N-terminal region and the C-terminal tail are necessary and sufficient for the chaperone activity of SurA. The PPIase activity is dispensable for SurA to function as a chaperone. The N-terminal region and the C-terminal tail are also required for porin recognition.</text>
</comment>
<dbReference type="EMBL" id="NESP01000001">
    <property type="protein sequence ID" value="PUE59383.1"/>
    <property type="molecule type" value="Genomic_DNA"/>
</dbReference>
<feature type="signal peptide" evidence="7">
    <location>
        <begin position="1"/>
        <end position="27"/>
    </location>
</feature>
<keyword evidence="5 7" id="KW-0143">Chaperone</keyword>
<comment type="function">
    <text evidence="7">Chaperone involved in the correct folding and assembly of outer membrane proteins. Recognizes specific patterns of aromatic residues and the orientation of their side chains, which are found more frequently in integral outer membrane proteins. May act in both early periplasmic and late outer membrane-associated steps of protein maturation.</text>
</comment>
<keyword evidence="1 7" id="KW-0732">Signal</keyword>
<evidence type="ECO:0000256" key="6">
    <source>
        <dbReference type="ARBA" id="ARBA00023235"/>
    </source>
</evidence>
<accession>A0A315ENN4</accession>
<feature type="domain" description="PpiC" evidence="8">
    <location>
        <begin position="288"/>
        <end position="387"/>
    </location>
</feature>
<keyword evidence="6 7" id="KW-0413">Isomerase</keyword>
<evidence type="ECO:0000259" key="8">
    <source>
        <dbReference type="PROSITE" id="PS50198"/>
    </source>
</evidence>
<dbReference type="HAMAP" id="MF_01183">
    <property type="entry name" value="Chaperone_SurA"/>
    <property type="match status" value="1"/>
</dbReference>
<keyword evidence="10" id="KW-1185">Reference proteome</keyword>
<dbReference type="PANTHER" id="PTHR47637">
    <property type="entry name" value="CHAPERONE SURA"/>
    <property type="match status" value="1"/>
</dbReference>
<dbReference type="Gene3D" id="1.10.4030.10">
    <property type="entry name" value="Porin chaperone SurA, peptide-binding domain"/>
    <property type="match status" value="1"/>
</dbReference>
<dbReference type="GO" id="GO:0006457">
    <property type="term" value="P:protein folding"/>
    <property type="evidence" value="ECO:0007669"/>
    <property type="project" value="UniProtKB-UniRule"/>
</dbReference>
<dbReference type="InterPro" id="IPR023034">
    <property type="entry name" value="PPIase_SurA"/>
</dbReference>
<dbReference type="AlphaFoldDB" id="A0A315ENN4"/>
<name>A0A315ENN4_9BURK</name>
<dbReference type="GO" id="GO:0051082">
    <property type="term" value="F:unfolded protein binding"/>
    <property type="evidence" value="ECO:0007669"/>
    <property type="project" value="UniProtKB-UniRule"/>
</dbReference>
<dbReference type="InterPro" id="IPR023058">
    <property type="entry name" value="PPIase_PpiC_CS"/>
</dbReference>
<keyword evidence="3 7" id="KW-0574">Periplasm</keyword>
<dbReference type="GO" id="GO:0030288">
    <property type="term" value="C:outer membrane-bounded periplasmic space"/>
    <property type="evidence" value="ECO:0007669"/>
    <property type="project" value="InterPro"/>
</dbReference>
<evidence type="ECO:0000256" key="3">
    <source>
        <dbReference type="ARBA" id="ARBA00022764"/>
    </source>
</evidence>
<feature type="domain" description="PpiC" evidence="8">
    <location>
        <begin position="179"/>
        <end position="279"/>
    </location>
</feature>
<dbReference type="InterPro" id="IPR015391">
    <property type="entry name" value="SurA_N"/>
</dbReference>
<dbReference type="Pfam" id="PF09312">
    <property type="entry name" value="SurA_N"/>
    <property type="match status" value="1"/>
</dbReference>
<comment type="caution">
    <text evidence="9">The sequence shown here is derived from an EMBL/GenBank/DDBJ whole genome shotgun (WGS) entry which is preliminary data.</text>
</comment>
<dbReference type="SUPFAM" id="SSF109998">
    <property type="entry name" value="Triger factor/SurA peptide-binding domain-like"/>
    <property type="match status" value="1"/>
</dbReference>
<dbReference type="InterPro" id="IPR050280">
    <property type="entry name" value="OMP_Chaperone_SurA"/>
</dbReference>
<dbReference type="Proteomes" id="UP000251341">
    <property type="component" value="Unassembled WGS sequence"/>
</dbReference>
<evidence type="ECO:0000256" key="4">
    <source>
        <dbReference type="ARBA" id="ARBA00023110"/>
    </source>
</evidence>
<dbReference type="InterPro" id="IPR046357">
    <property type="entry name" value="PPIase_dom_sf"/>
</dbReference>
<evidence type="ECO:0000313" key="10">
    <source>
        <dbReference type="Proteomes" id="UP000251341"/>
    </source>
</evidence>
<keyword evidence="2 7" id="KW-0677">Repeat</keyword>
<comment type="catalytic activity">
    <reaction evidence="7">
        <text>[protein]-peptidylproline (omega=180) = [protein]-peptidylproline (omega=0)</text>
        <dbReference type="Rhea" id="RHEA:16237"/>
        <dbReference type="Rhea" id="RHEA-COMP:10747"/>
        <dbReference type="Rhea" id="RHEA-COMP:10748"/>
        <dbReference type="ChEBI" id="CHEBI:83833"/>
        <dbReference type="ChEBI" id="CHEBI:83834"/>
        <dbReference type="EC" id="5.2.1.8"/>
    </reaction>
</comment>
<dbReference type="GO" id="GO:0050821">
    <property type="term" value="P:protein stabilization"/>
    <property type="evidence" value="ECO:0007669"/>
    <property type="project" value="InterPro"/>
</dbReference>
<keyword evidence="4 7" id="KW-0697">Rotamase</keyword>
<dbReference type="GO" id="GO:0003755">
    <property type="term" value="F:peptidyl-prolyl cis-trans isomerase activity"/>
    <property type="evidence" value="ECO:0007669"/>
    <property type="project" value="UniProtKB-UniRule"/>
</dbReference>
<proteinExistence type="inferred from homology"/>
<dbReference type="PROSITE" id="PS50198">
    <property type="entry name" value="PPIC_PPIASE_2"/>
    <property type="match status" value="2"/>
</dbReference>
<comment type="subcellular location">
    <subcellularLocation>
        <location evidence="7">Periplasm</location>
    </subcellularLocation>
    <text evidence="7">Is capable of associating with the outer membrane.</text>
</comment>
<dbReference type="InterPro" id="IPR000297">
    <property type="entry name" value="PPIase_PpiC"/>
</dbReference>